<feature type="transmembrane region" description="Helical" evidence="6">
    <location>
        <begin position="435"/>
        <end position="457"/>
    </location>
</feature>
<feature type="compositionally biased region" description="Basic and acidic residues" evidence="5">
    <location>
        <begin position="34"/>
        <end position="46"/>
    </location>
</feature>
<dbReference type="GO" id="GO:0016020">
    <property type="term" value="C:membrane"/>
    <property type="evidence" value="ECO:0007669"/>
    <property type="project" value="UniProtKB-SubCell"/>
</dbReference>
<reference evidence="7 8" key="1">
    <citation type="journal article" date="2020" name="Microbiol. Resour. Announc.">
        <title>Draft Genome Sequence of a Cladosporium Species Isolated from the Mesophotic Ascidian Didemnum maculosum.</title>
        <authorList>
            <person name="Gioti A."/>
            <person name="Siaperas R."/>
            <person name="Nikolaivits E."/>
            <person name="Le Goff G."/>
            <person name="Ouazzani J."/>
            <person name="Kotoulas G."/>
            <person name="Topakas E."/>
        </authorList>
    </citation>
    <scope>NUCLEOTIDE SEQUENCE [LARGE SCALE GENOMIC DNA]</scope>
    <source>
        <strain evidence="7 8">TM138-S3</strain>
    </source>
</reference>
<keyword evidence="8" id="KW-1185">Reference proteome</keyword>
<feature type="transmembrane region" description="Helical" evidence="6">
    <location>
        <begin position="477"/>
        <end position="495"/>
    </location>
</feature>
<dbReference type="GeneID" id="96002216"/>
<dbReference type="AlphaFoldDB" id="A0AB34L574"/>
<evidence type="ECO:0008006" key="9">
    <source>
        <dbReference type="Google" id="ProtNLM"/>
    </source>
</evidence>
<dbReference type="Proteomes" id="UP000803884">
    <property type="component" value="Unassembled WGS sequence"/>
</dbReference>
<feature type="transmembrane region" description="Helical" evidence="6">
    <location>
        <begin position="176"/>
        <end position="203"/>
    </location>
</feature>
<evidence type="ECO:0000313" key="7">
    <source>
        <dbReference type="EMBL" id="KAL1590643.1"/>
    </source>
</evidence>
<dbReference type="RefSeq" id="XP_069233748.1">
    <property type="nucleotide sequence ID" value="XM_069369378.1"/>
</dbReference>
<keyword evidence="2 6" id="KW-0812">Transmembrane</keyword>
<gene>
    <name evidence="7" type="ORF">WHR41_00772</name>
</gene>
<proteinExistence type="predicted"/>
<dbReference type="Pfam" id="PF13520">
    <property type="entry name" value="AA_permease_2"/>
    <property type="match status" value="1"/>
</dbReference>
<feature type="transmembrane region" description="Helical" evidence="6">
    <location>
        <begin position="258"/>
        <end position="281"/>
    </location>
</feature>
<keyword evidence="4 6" id="KW-0472">Membrane</keyword>
<evidence type="ECO:0000256" key="5">
    <source>
        <dbReference type="SAM" id="MobiDB-lite"/>
    </source>
</evidence>
<accession>A0AB34L574</accession>
<evidence type="ECO:0000256" key="3">
    <source>
        <dbReference type="ARBA" id="ARBA00022989"/>
    </source>
</evidence>
<keyword evidence="3 6" id="KW-1133">Transmembrane helix</keyword>
<feature type="transmembrane region" description="Helical" evidence="6">
    <location>
        <begin position="383"/>
        <end position="407"/>
    </location>
</feature>
<organism evidence="7 8">
    <name type="scientific">Cladosporium halotolerans</name>
    <dbReference type="NCBI Taxonomy" id="1052096"/>
    <lineage>
        <taxon>Eukaryota</taxon>
        <taxon>Fungi</taxon>
        <taxon>Dikarya</taxon>
        <taxon>Ascomycota</taxon>
        <taxon>Pezizomycotina</taxon>
        <taxon>Dothideomycetes</taxon>
        <taxon>Dothideomycetidae</taxon>
        <taxon>Cladosporiales</taxon>
        <taxon>Cladosporiaceae</taxon>
        <taxon>Cladosporium</taxon>
    </lineage>
</organism>
<dbReference type="EMBL" id="JAAQHG020000002">
    <property type="protein sequence ID" value="KAL1590643.1"/>
    <property type="molecule type" value="Genomic_DNA"/>
</dbReference>
<feature type="transmembrane region" description="Helical" evidence="6">
    <location>
        <begin position="309"/>
        <end position="331"/>
    </location>
</feature>
<feature type="region of interest" description="Disordered" evidence="5">
    <location>
        <begin position="1"/>
        <end position="90"/>
    </location>
</feature>
<dbReference type="InterPro" id="IPR050598">
    <property type="entry name" value="AminoAcid_Transporter"/>
</dbReference>
<dbReference type="Gene3D" id="1.20.1740.10">
    <property type="entry name" value="Amino acid/polyamine transporter I"/>
    <property type="match status" value="1"/>
</dbReference>
<feature type="transmembrane region" description="Helical" evidence="6">
    <location>
        <begin position="360"/>
        <end position="377"/>
    </location>
</feature>
<dbReference type="InterPro" id="IPR002293">
    <property type="entry name" value="AA/rel_permease1"/>
</dbReference>
<name>A0AB34L574_9PEZI</name>
<evidence type="ECO:0000256" key="1">
    <source>
        <dbReference type="ARBA" id="ARBA00004141"/>
    </source>
</evidence>
<evidence type="ECO:0000256" key="6">
    <source>
        <dbReference type="SAM" id="Phobius"/>
    </source>
</evidence>
<dbReference type="GO" id="GO:0015179">
    <property type="term" value="F:L-amino acid transmembrane transporter activity"/>
    <property type="evidence" value="ECO:0007669"/>
    <property type="project" value="TreeGrafter"/>
</dbReference>
<feature type="compositionally biased region" description="Low complexity" evidence="5">
    <location>
        <begin position="13"/>
        <end position="28"/>
    </location>
</feature>
<sequence>MDDPEYEMFQSARTRQQSPGSPSSPVVSSRRRNSHSESRTRHHDQVENPDTISQESVGRAAFTEDASHLQPAANRTRDRPMSSNSSFDERNTIVPKPLTAVDLASLVFNKLVGTGIFTVPGHALAATSSKKVSIGLWVAGGFYTALCLTAYLELGAQFPYDGGELTYLDRTLRPGLMWTMAFATFFITIANTSGNAIAFARFVMIAALPTNRSLVDLDSKVVKLIAISIFFTGWENANYVAGEIRSSDNGESSNQLPIGAYSAIAVVTVLYLLVALSYYLAFTYEDITEYLDLGMARNLGPMAFKPDGISLDILFALSAFGNLIAVVYTSARVKQTIARQRLLPFWKYLEKDAESPKGGLFLHWLFTTIMILAAPVGPDGYGFIVGLYTYGQIVVVTFAVIGLLFLLQQMAWKRTAEGFEEPRWTSKTYPLRNSFVTYCLIVIVVGVNLLIIITAGFQGRNKEPTPGDIPGWLRPTVTFSIFGGGITFWVALVLLQGDTFGKKLGIEVCVHVNKVSESGFYQPEGPNSHVHQHPSIPDGHANPLLAEPAESLAPIEADSREDALRKEALRKEKTRQEDLHKALIEARNDGTNRRLEVKLTKVPGKLAEWLHQGKTKVKKWML</sequence>
<protein>
    <recommendedName>
        <fullName evidence="9">Amino acid transporter</fullName>
    </recommendedName>
</protein>
<comment type="subcellular location">
    <subcellularLocation>
        <location evidence="1">Membrane</location>
        <topology evidence="1">Multi-pass membrane protein</topology>
    </subcellularLocation>
</comment>
<feature type="transmembrane region" description="Helical" evidence="6">
    <location>
        <begin position="134"/>
        <end position="156"/>
    </location>
</feature>
<evidence type="ECO:0000256" key="4">
    <source>
        <dbReference type="ARBA" id="ARBA00023136"/>
    </source>
</evidence>
<feature type="region of interest" description="Disordered" evidence="5">
    <location>
        <begin position="522"/>
        <end position="544"/>
    </location>
</feature>
<dbReference type="PANTHER" id="PTHR11785:SF382">
    <property type="entry name" value="LOW-AFFINITY METHIONINE PERMEASE"/>
    <property type="match status" value="1"/>
</dbReference>
<evidence type="ECO:0000256" key="2">
    <source>
        <dbReference type="ARBA" id="ARBA00022692"/>
    </source>
</evidence>
<evidence type="ECO:0000313" key="8">
    <source>
        <dbReference type="Proteomes" id="UP000803884"/>
    </source>
</evidence>
<dbReference type="PANTHER" id="PTHR11785">
    <property type="entry name" value="AMINO ACID TRANSPORTER"/>
    <property type="match status" value="1"/>
</dbReference>
<comment type="caution">
    <text evidence="7">The sequence shown here is derived from an EMBL/GenBank/DDBJ whole genome shotgun (WGS) entry which is preliminary data.</text>
</comment>